<dbReference type="PROSITE" id="PS51635">
    <property type="entry name" value="PNPLA"/>
    <property type="match status" value="1"/>
</dbReference>
<dbReference type="PANTHER" id="PTHR32176">
    <property type="entry name" value="XYLOSE ISOMERASE"/>
    <property type="match status" value="1"/>
</dbReference>
<dbReference type="RefSeq" id="WP_188620462.1">
    <property type="nucleotide sequence ID" value="NZ_BMJE01000003.1"/>
</dbReference>
<feature type="short sequence motif" description="GXSXG" evidence="3">
    <location>
        <begin position="50"/>
        <end position="54"/>
    </location>
</feature>
<feature type="short sequence motif" description="DGA/G" evidence="3">
    <location>
        <begin position="193"/>
        <end position="195"/>
    </location>
</feature>
<evidence type="ECO:0000259" key="4">
    <source>
        <dbReference type="PROSITE" id="PS51635"/>
    </source>
</evidence>
<keyword evidence="3" id="KW-0442">Lipid degradation</keyword>
<reference evidence="6" key="1">
    <citation type="journal article" date="2019" name="Int. J. Syst. Evol. Microbiol.">
        <title>The Global Catalogue of Microorganisms (GCM) 10K type strain sequencing project: providing services to taxonomists for standard genome sequencing and annotation.</title>
        <authorList>
            <consortium name="The Broad Institute Genomics Platform"/>
            <consortium name="The Broad Institute Genome Sequencing Center for Infectious Disease"/>
            <person name="Wu L."/>
            <person name="Ma J."/>
        </authorList>
    </citation>
    <scope>NUCLEOTIDE SEQUENCE [LARGE SCALE GENOMIC DNA]</scope>
    <source>
        <strain evidence="6">CGMCC 1.15461</strain>
    </source>
</reference>
<feature type="active site" description="Proton acceptor" evidence="3">
    <location>
        <position position="193"/>
    </location>
</feature>
<evidence type="ECO:0000256" key="1">
    <source>
        <dbReference type="ARBA" id="ARBA00010240"/>
    </source>
</evidence>
<dbReference type="Proteomes" id="UP000615760">
    <property type="component" value="Unassembled WGS sequence"/>
</dbReference>
<feature type="short sequence motif" description="GXGXXG" evidence="3">
    <location>
        <begin position="11"/>
        <end position="16"/>
    </location>
</feature>
<organism evidence="5 6">
    <name type="scientific">Flavobacterium suaedae</name>
    <dbReference type="NCBI Taxonomy" id="1767027"/>
    <lineage>
        <taxon>Bacteria</taxon>
        <taxon>Pseudomonadati</taxon>
        <taxon>Bacteroidota</taxon>
        <taxon>Flavobacteriia</taxon>
        <taxon>Flavobacteriales</taxon>
        <taxon>Flavobacteriaceae</taxon>
        <taxon>Flavobacterium</taxon>
    </lineage>
</organism>
<comment type="similarity">
    <text evidence="1">Belongs to the patatin family.</text>
</comment>
<feature type="active site" description="Nucleophile" evidence="3">
    <location>
        <position position="52"/>
    </location>
</feature>
<evidence type="ECO:0000313" key="5">
    <source>
        <dbReference type="EMBL" id="GGB74576.1"/>
    </source>
</evidence>
<dbReference type="InterPro" id="IPR016035">
    <property type="entry name" value="Acyl_Trfase/lysoPLipase"/>
</dbReference>
<proteinExistence type="inferred from homology"/>
<comment type="caution">
    <text evidence="5">The sequence shown here is derived from an EMBL/GenBank/DDBJ whole genome shotgun (WGS) entry which is preliminary data.</text>
</comment>
<gene>
    <name evidence="5" type="ORF">GCM10007424_13130</name>
</gene>
<sequence>MKKVRILSIDGGGIRGILPGTIITYLEEQLRIKSGRPDVNIGEFFDFIAGTSTGGILSLVYLCPDKNGKFKFSAKEAVDIYLERGDEIFDVTLWKKISSLGGFRDEKYEATELEEALDDYFGNTTLKQALRPCLVTSYDIRNRKAHFFTSADATTDIHNYYLKDVARATSAAPTYFEPVRIKSLYGTPHSLIDGGVFANNPTLCAYAEARTLNFAKALNNNEKPNKPGAKDMLIVSIGTGTVKKPYAHKEYKDASIVKWINPLIDIMMSGNSETVDYQLKQIYETLEVKDCEDYHRIQPKLIQADSAMDNAKLENLQALYEDGLTAVAEYKETLDIIVEKLLKNH</sequence>
<keyword evidence="6" id="KW-1185">Reference proteome</keyword>
<dbReference type="PANTHER" id="PTHR32176:SF92">
    <property type="entry name" value="XYLOSE ISOMERASE"/>
    <property type="match status" value="1"/>
</dbReference>
<dbReference type="Pfam" id="PF01734">
    <property type="entry name" value="Patatin"/>
    <property type="match status" value="1"/>
</dbReference>
<feature type="domain" description="PNPLA" evidence="4">
    <location>
        <begin position="7"/>
        <end position="206"/>
    </location>
</feature>
<dbReference type="Gene3D" id="3.40.1090.10">
    <property type="entry name" value="Cytosolic phospholipase A2 catalytic domain"/>
    <property type="match status" value="1"/>
</dbReference>
<evidence type="ECO:0000256" key="3">
    <source>
        <dbReference type="PROSITE-ProRule" id="PRU01161"/>
    </source>
</evidence>
<protein>
    <submittedName>
        <fullName evidence="5">Patatin</fullName>
    </submittedName>
</protein>
<evidence type="ECO:0000313" key="6">
    <source>
        <dbReference type="Proteomes" id="UP000615760"/>
    </source>
</evidence>
<keyword evidence="2 3" id="KW-0443">Lipid metabolism</keyword>
<dbReference type="InterPro" id="IPR002641">
    <property type="entry name" value="PNPLA_dom"/>
</dbReference>
<accession>A0ABQ1JT20</accession>
<name>A0ABQ1JT20_9FLAO</name>
<evidence type="ECO:0000256" key="2">
    <source>
        <dbReference type="ARBA" id="ARBA00023098"/>
    </source>
</evidence>
<keyword evidence="3" id="KW-0378">Hydrolase</keyword>
<dbReference type="EMBL" id="BMJE01000003">
    <property type="protein sequence ID" value="GGB74576.1"/>
    <property type="molecule type" value="Genomic_DNA"/>
</dbReference>
<dbReference type="SUPFAM" id="SSF52151">
    <property type="entry name" value="FabD/lysophospholipase-like"/>
    <property type="match status" value="1"/>
</dbReference>